<keyword evidence="1 2" id="KW-0238">DNA-binding</keyword>
<dbReference type="InterPro" id="IPR001647">
    <property type="entry name" value="HTH_TetR"/>
</dbReference>
<reference evidence="4 5" key="1">
    <citation type="submission" date="2023-11" db="EMBL/GenBank/DDBJ databases">
        <title>Genome sequence of Microbacterium rhizosphaerae KACC 19337.</title>
        <authorList>
            <person name="Choi H."/>
            <person name="Kim S."/>
            <person name="Kim Y."/>
            <person name="Kwon S.-W."/>
            <person name="Heo J."/>
        </authorList>
    </citation>
    <scope>NUCLEOTIDE SEQUENCE [LARGE SCALE GENOMIC DNA]</scope>
    <source>
        <strain evidence="4 5">KACC 19337</strain>
    </source>
</reference>
<dbReference type="RefSeq" id="WP_320942190.1">
    <property type="nucleotide sequence ID" value="NZ_BAABEU010000003.1"/>
</dbReference>
<name>A0ABZ0SQC3_9MICO</name>
<dbReference type="SUPFAM" id="SSF46689">
    <property type="entry name" value="Homeodomain-like"/>
    <property type="match status" value="1"/>
</dbReference>
<evidence type="ECO:0000256" key="2">
    <source>
        <dbReference type="PROSITE-ProRule" id="PRU00335"/>
    </source>
</evidence>
<evidence type="ECO:0000259" key="3">
    <source>
        <dbReference type="PROSITE" id="PS50977"/>
    </source>
</evidence>
<feature type="domain" description="HTH tetR-type" evidence="3">
    <location>
        <begin position="1"/>
        <end position="54"/>
    </location>
</feature>
<evidence type="ECO:0000313" key="5">
    <source>
        <dbReference type="Proteomes" id="UP001323798"/>
    </source>
</evidence>
<dbReference type="Gene3D" id="1.10.357.10">
    <property type="entry name" value="Tetracycline Repressor, domain 2"/>
    <property type="match status" value="1"/>
</dbReference>
<protein>
    <submittedName>
        <fullName evidence="4">Helix-turn-helix domain-containing protein</fullName>
    </submittedName>
</protein>
<feature type="DNA-binding region" description="H-T-H motif" evidence="2">
    <location>
        <begin position="17"/>
        <end position="36"/>
    </location>
</feature>
<keyword evidence="5" id="KW-1185">Reference proteome</keyword>
<gene>
    <name evidence="4" type="ORF">SM116_17220</name>
</gene>
<organism evidence="4 5">
    <name type="scientific">Microbacterium rhizosphaerae</name>
    <dbReference type="NCBI Taxonomy" id="1678237"/>
    <lineage>
        <taxon>Bacteria</taxon>
        <taxon>Bacillati</taxon>
        <taxon>Actinomycetota</taxon>
        <taxon>Actinomycetes</taxon>
        <taxon>Micrococcales</taxon>
        <taxon>Microbacteriaceae</taxon>
        <taxon>Microbacterium</taxon>
    </lineage>
</organism>
<evidence type="ECO:0000256" key="1">
    <source>
        <dbReference type="ARBA" id="ARBA00023125"/>
    </source>
</evidence>
<evidence type="ECO:0000313" key="4">
    <source>
        <dbReference type="EMBL" id="WPR89476.1"/>
    </source>
</evidence>
<dbReference type="PROSITE" id="PS50977">
    <property type="entry name" value="HTH_TETR_2"/>
    <property type="match status" value="1"/>
</dbReference>
<dbReference type="EMBL" id="CP139368">
    <property type="protein sequence ID" value="WPR89476.1"/>
    <property type="molecule type" value="Genomic_DNA"/>
</dbReference>
<dbReference type="Pfam" id="PF00440">
    <property type="entry name" value="TetR_N"/>
    <property type="match status" value="1"/>
</dbReference>
<sequence>MDATIRLLTERGDGDFTIAEVSAYAGVAVGTVYGRVGNKESLLLAVHERELTRMDRETVAQLGAASGSGSTLREAIGAVIAARTTTLAAEAPLLRALMRVAVDYPAISRRGRESGLIAQSAFVETLTAVCRRFGLDLAGEDVEWADEVTYAVAARQLSIELADRGAPMRVIPLERLTARLTDTITAYLSSQ</sequence>
<dbReference type="InterPro" id="IPR009057">
    <property type="entry name" value="Homeodomain-like_sf"/>
</dbReference>
<accession>A0ABZ0SQC3</accession>
<proteinExistence type="predicted"/>
<dbReference type="Proteomes" id="UP001323798">
    <property type="component" value="Chromosome"/>
</dbReference>